<dbReference type="Proteomes" id="UP000789366">
    <property type="component" value="Unassembled WGS sequence"/>
</dbReference>
<accession>A0ACA9L353</accession>
<dbReference type="EMBL" id="CAJVPW010002297">
    <property type="protein sequence ID" value="CAG8503314.1"/>
    <property type="molecule type" value="Genomic_DNA"/>
</dbReference>
<organism evidence="1 2">
    <name type="scientific">Cetraspora pellucida</name>
    <dbReference type="NCBI Taxonomy" id="1433469"/>
    <lineage>
        <taxon>Eukaryota</taxon>
        <taxon>Fungi</taxon>
        <taxon>Fungi incertae sedis</taxon>
        <taxon>Mucoromycota</taxon>
        <taxon>Glomeromycotina</taxon>
        <taxon>Glomeromycetes</taxon>
        <taxon>Diversisporales</taxon>
        <taxon>Gigasporaceae</taxon>
        <taxon>Cetraspora</taxon>
    </lineage>
</organism>
<evidence type="ECO:0000313" key="2">
    <source>
        <dbReference type="Proteomes" id="UP000789366"/>
    </source>
</evidence>
<keyword evidence="2" id="KW-1185">Reference proteome</keyword>
<evidence type="ECO:0000313" key="1">
    <source>
        <dbReference type="EMBL" id="CAG8503314.1"/>
    </source>
</evidence>
<comment type="caution">
    <text evidence="1">The sequence shown here is derived from an EMBL/GenBank/DDBJ whole genome shotgun (WGS) entry which is preliminary data.</text>
</comment>
<proteinExistence type="predicted"/>
<sequence length="149" mass="17364">MEELCHQLKKIEQKTYHPNRSPLKTPIKTRGPKLCQKRSLPTIRTYEIKEGISELDENEGKIIYLPCLIDTPQRIRFNYSWTEPVQKEGKQKGSEPGRIRKRKSKLVSNLSGGKEIKQVNGNGTYPDDVEDFKPNIVDLFLRNRVREEN</sequence>
<name>A0ACA9L353_9GLOM</name>
<gene>
    <name evidence="1" type="ORF">SPELUC_LOCUS3119</name>
</gene>
<protein>
    <submittedName>
        <fullName evidence="1">17775_t:CDS:1</fullName>
    </submittedName>
</protein>
<reference evidence="1" key="1">
    <citation type="submission" date="2021-06" db="EMBL/GenBank/DDBJ databases">
        <authorList>
            <person name="Kallberg Y."/>
            <person name="Tangrot J."/>
            <person name="Rosling A."/>
        </authorList>
    </citation>
    <scope>NUCLEOTIDE SEQUENCE</scope>
    <source>
        <strain evidence="1">28 12/20/2015</strain>
    </source>
</reference>